<name>A0ABW0ZI36_9ACTN</name>
<dbReference type="SUPFAM" id="SSF55103">
    <property type="entry name" value="FAD-linked oxidases, C-terminal domain"/>
    <property type="match status" value="1"/>
</dbReference>
<dbReference type="SUPFAM" id="SSF56176">
    <property type="entry name" value="FAD-binding/transporter-associated domain-like"/>
    <property type="match status" value="1"/>
</dbReference>
<dbReference type="Gene3D" id="3.30.465.10">
    <property type="match status" value="1"/>
</dbReference>
<reference evidence="7" key="1">
    <citation type="journal article" date="2019" name="Int. J. Syst. Evol. Microbiol.">
        <title>The Global Catalogue of Microorganisms (GCM) 10K type strain sequencing project: providing services to taxonomists for standard genome sequencing and annotation.</title>
        <authorList>
            <consortium name="The Broad Institute Genomics Platform"/>
            <consortium name="The Broad Institute Genome Sequencing Center for Infectious Disease"/>
            <person name="Wu L."/>
            <person name="Ma J."/>
        </authorList>
    </citation>
    <scope>NUCLEOTIDE SEQUENCE [LARGE SCALE GENOMIC DNA]</scope>
    <source>
        <strain evidence="7">YIM 94188</strain>
    </source>
</reference>
<evidence type="ECO:0000256" key="2">
    <source>
        <dbReference type="ARBA" id="ARBA00022630"/>
    </source>
</evidence>
<dbReference type="Pfam" id="PF02913">
    <property type="entry name" value="FAD-oxidase_C"/>
    <property type="match status" value="1"/>
</dbReference>
<dbReference type="InterPro" id="IPR016167">
    <property type="entry name" value="FAD-bd_PCMH_sub1"/>
</dbReference>
<keyword evidence="3" id="KW-0274">FAD</keyword>
<dbReference type="Gene3D" id="3.30.43.10">
    <property type="entry name" value="Uridine Diphospho-n-acetylenolpyruvylglucosamine Reductase, domain 2"/>
    <property type="match status" value="1"/>
</dbReference>
<dbReference type="PANTHER" id="PTHR43716">
    <property type="entry name" value="D-2-HYDROXYGLUTARATE DEHYDROGENASE, MITOCHONDRIAL"/>
    <property type="match status" value="1"/>
</dbReference>
<evidence type="ECO:0000256" key="3">
    <source>
        <dbReference type="ARBA" id="ARBA00022827"/>
    </source>
</evidence>
<evidence type="ECO:0000256" key="1">
    <source>
        <dbReference type="ARBA" id="ARBA00008000"/>
    </source>
</evidence>
<dbReference type="InterPro" id="IPR016169">
    <property type="entry name" value="FAD-bd_PCMH_sub2"/>
</dbReference>
<dbReference type="InterPro" id="IPR004113">
    <property type="entry name" value="FAD-bd_oxidored_4_C"/>
</dbReference>
<dbReference type="InterPro" id="IPR051264">
    <property type="entry name" value="FAD-oxidored/transferase_4"/>
</dbReference>
<organism evidence="6 7">
    <name type="scientific">Nocardioides vastitatis</name>
    <dbReference type="NCBI Taxonomy" id="2568655"/>
    <lineage>
        <taxon>Bacteria</taxon>
        <taxon>Bacillati</taxon>
        <taxon>Actinomycetota</taxon>
        <taxon>Actinomycetes</taxon>
        <taxon>Propionibacteriales</taxon>
        <taxon>Nocardioidaceae</taxon>
        <taxon>Nocardioides</taxon>
    </lineage>
</organism>
<dbReference type="InterPro" id="IPR016166">
    <property type="entry name" value="FAD-bd_PCMH"/>
</dbReference>
<proteinExistence type="inferred from homology"/>
<dbReference type="Gene3D" id="3.30.70.2190">
    <property type="match status" value="1"/>
</dbReference>
<dbReference type="InterPro" id="IPR016164">
    <property type="entry name" value="FAD-linked_Oxase-like_C"/>
</dbReference>
<keyword evidence="2" id="KW-0285">Flavoprotein</keyword>
<protein>
    <submittedName>
        <fullName evidence="6">FAD-binding oxidoreductase</fullName>
    </submittedName>
</protein>
<comment type="similarity">
    <text evidence="1">Belongs to the FAD-binding oxidoreductase/transferase type 4 family.</text>
</comment>
<dbReference type="InterPro" id="IPR036318">
    <property type="entry name" value="FAD-bd_PCMH-like_sf"/>
</dbReference>
<evidence type="ECO:0000256" key="4">
    <source>
        <dbReference type="ARBA" id="ARBA00023002"/>
    </source>
</evidence>
<gene>
    <name evidence="6" type="ORF">ACFPQB_17060</name>
</gene>
<dbReference type="PROSITE" id="PS51387">
    <property type="entry name" value="FAD_PCMH"/>
    <property type="match status" value="1"/>
</dbReference>
<dbReference type="InterPro" id="IPR016171">
    <property type="entry name" value="Vanillyl_alc_oxidase_C-sub2"/>
</dbReference>
<feature type="domain" description="FAD-binding PCMH-type" evidence="5">
    <location>
        <begin position="39"/>
        <end position="220"/>
    </location>
</feature>
<evidence type="ECO:0000259" key="5">
    <source>
        <dbReference type="PROSITE" id="PS51387"/>
    </source>
</evidence>
<evidence type="ECO:0000313" key="6">
    <source>
        <dbReference type="EMBL" id="MFC5730634.1"/>
    </source>
</evidence>
<dbReference type="Gene3D" id="1.10.45.10">
    <property type="entry name" value="Vanillyl-alcohol Oxidase, Chain A, domain 4"/>
    <property type="match status" value="1"/>
</dbReference>
<dbReference type="Gene3D" id="3.30.70.2740">
    <property type="match status" value="1"/>
</dbReference>
<keyword evidence="4" id="KW-0560">Oxidoreductase</keyword>
<dbReference type="EMBL" id="JBHSNS010000009">
    <property type="protein sequence ID" value="MFC5730634.1"/>
    <property type="molecule type" value="Genomic_DNA"/>
</dbReference>
<dbReference type="PANTHER" id="PTHR43716:SF2">
    <property type="entry name" value="BLL6224 PROTEIN"/>
    <property type="match status" value="1"/>
</dbReference>
<accession>A0ABW0ZI36</accession>
<sequence length="475" mass="49053">MPPISPLLLEDLAAVVGPMGMLTAPGDLPAYTADWRGAHRGRAAAVVRPASTAEVAEVVRRCHLAGVAVVPQGGNTGLCGGATPDETGDQVVLQLGRLRRIRDVDPVEDTITVEAGAVLRDVQASAAAVGRLFPLSLGSEGSCTIGGNLATNAGGTAVLRYGMVRDLALGLEVVLPDGRIWDGLRPLRKDNAGYDLKQLFIGAEGTLGVITAAVLRLVPATPRRVTAWVALPDVDAAVAVLGVLREHGGSNVTAWELMSHEALSMVLATASQARNPLAAPHPWYGLVELAGPDGAVGLTAELEAALSEAFARDLLLDAVVAGSPAQRAALWSLREGISEAQNLHGPSLKHDVTVPIRRLPAFVAATASALDDALPGVRLVTYGHVGDGNLHFNLSLPPGLDPAAFLGHSGRLSKVVYDAVAAAGGSISAEHGIGTAKRAIAATYLDPVELELMRAVKRALDPRGLMNPGKVVLPG</sequence>
<dbReference type="InterPro" id="IPR006094">
    <property type="entry name" value="Oxid_FAD_bind_N"/>
</dbReference>
<evidence type="ECO:0000313" key="7">
    <source>
        <dbReference type="Proteomes" id="UP001596072"/>
    </source>
</evidence>
<keyword evidence="7" id="KW-1185">Reference proteome</keyword>
<dbReference type="RefSeq" id="WP_136434575.1">
    <property type="nucleotide sequence ID" value="NZ_JBHSNS010000009.1"/>
</dbReference>
<comment type="caution">
    <text evidence="6">The sequence shown here is derived from an EMBL/GenBank/DDBJ whole genome shotgun (WGS) entry which is preliminary data.</text>
</comment>
<dbReference type="Proteomes" id="UP001596072">
    <property type="component" value="Unassembled WGS sequence"/>
</dbReference>
<dbReference type="Pfam" id="PF01565">
    <property type="entry name" value="FAD_binding_4"/>
    <property type="match status" value="1"/>
</dbReference>